<dbReference type="STRING" id="92487.SAMN02745130_01774"/>
<dbReference type="InterPro" id="IPR036188">
    <property type="entry name" value="FAD/NAD-bd_sf"/>
</dbReference>
<evidence type="ECO:0000313" key="4">
    <source>
        <dbReference type="EMBL" id="SKA77287.1"/>
    </source>
</evidence>
<keyword evidence="1" id="KW-0732">Signal</keyword>
<protein>
    <submittedName>
        <fullName evidence="4">Tat (Twin-arginine translocation) pathway signal sequence</fullName>
    </submittedName>
</protein>
<sequence>MNDLSRRQFLKNLSLGLGAAALPISFAQAAVIRPRVIVIGGGFAGATAAKYLRLWSNNTVDVILIEPNAIYYSPILSNLVLNGQRQVAQLGFKYDTLAQKYGVQVVRSTAIALNSASRTVKLANGQTLGYERLILAPGVQFKAIPGLNSNKVLHAWKSGNQVQQLRQQLQAMPTGGSFVMSIPKAPYRCPPGPYERACVVADYLKRNQPGSKVIVLDGNPDITVEKDTFNHAFTNTYAGIVQYVPNTILQAVDSNKKVAITSFGDYQASVLNVIPPHQAGGIVRKNGLANSSTGDWANVNPLSYESTAAQGIHIIGDSQGTGQPKAGHIANAEAKVCADAVLRLLSGAQPFQSPVTNSACYSPISADTASWLTAAFAYDPASQSMQLIPASFGASSGASSSNYRKMFEWANSLFSDTFA</sequence>
<gene>
    <name evidence="4" type="ORF">SAMN02745130_01774</name>
</gene>
<dbReference type="InterPro" id="IPR049386">
    <property type="entry name" value="FCSD_central"/>
</dbReference>
<dbReference type="Pfam" id="PF09242">
    <property type="entry name" value="FCSD-flav_bind"/>
    <property type="match status" value="1"/>
</dbReference>
<dbReference type="Gene3D" id="3.50.50.60">
    <property type="entry name" value="FAD/NAD(P)-binding domain"/>
    <property type="match status" value="2"/>
</dbReference>
<dbReference type="PANTHER" id="PTHR43755:SF1">
    <property type="entry name" value="FAD-DEPENDENT PYRIDINE NUCLEOTIDE-DISULPHIDE OXIDOREDUCTASE"/>
    <property type="match status" value="1"/>
</dbReference>
<organism evidence="4 5">
    <name type="scientific">Thiothrix eikelboomii</name>
    <dbReference type="NCBI Taxonomy" id="92487"/>
    <lineage>
        <taxon>Bacteria</taxon>
        <taxon>Pseudomonadati</taxon>
        <taxon>Pseudomonadota</taxon>
        <taxon>Gammaproteobacteria</taxon>
        <taxon>Thiotrichales</taxon>
        <taxon>Thiotrichaceae</taxon>
        <taxon>Thiothrix</taxon>
    </lineage>
</organism>
<dbReference type="InterPro" id="IPR015323">
    <property type="entry name" value="FlavoCytC_S_DH_flav-bd"/>
</dbReference>
<feature type="domain" description="Flavocytochrome c sulphide dehydrogenase flavin-binding" evidence="2">
    <location>
        <begin position="353"/>
        <end position="418"/>
    </location>
</feature>
<dbReference type="NCBIfam" id="TIGR01409">
    <property type="entry name" value="TAT_signal_seq"/>
    <property type="match status" value="1"/>
</dbReference>
<evidence type="ECO:0000313" key="5">
    <source>
        <dbReference type="Proteomes" id="UP000190460"/>
    </source>
</evidence>
<dbReference type="PANTHER" id="PTHR43755">
    <property type="match status" value="1"/>
</dbReference>
<accession>A0A1T4WJC2</accession>
<evidence type="ECO:0000259" key="2">
    <source>
        <dbReference type="Pfam" id="PF09242"/>
    </source>
</evidence>
<dbReference type="InterPro" id="IPR052541">
    <property type="entry name" value="SQRD"/>
</dbReference>
<feature type="domain" description="Sulfide dehydrogenase [flavocytochrome c] flavoprotein chain central" evidence="3">
    <location>
        <begin position="163"/>
        <end position="275"/>
    </location>
</feature>
<dbReference type="Proteomes" id="UP000190460">
    <property type="component" value="Unassembled WGS sequence"/>
</dbReference>
<proteinExistence type="predicted"/>
<dbReference type="InterPro" id="IPR019546">
    <property type="entry name" value="TAT_signal_bac_arc"/>
</dbReference>
<name>A0A1T4WJC2_9GAMM</name>
<dbReference type="EMBL" id="FUYB01000006">
    <property type="protein sequence ID" value="SKA77287.1"/>
    <property type="molecule type" value="Genomic_DNA"/>
</dbReference>
<dbReference type="Pfam" id="PF21706">
    <property type="entry name" value="FCSD_central"/>
    <property type="match status" value="1"/>
</dbReference>
<dbReference type="PROSITE" id="PS51318">
    <property type="entry name" value="TAT"/>
    <property type="match status" value="1"/>
</dbReference>
<evidence type="ECO:0000256" key="1">
    <source>
        <dbReference type="ARBA" id="ARBA00022729"/>
    </source>
</evidence>
<dbReference type="OrthoDB" id="9802771at2"/>
<dbReference type="SUPFAM" id="SSF51905">
    <property type="entry name" value="FAD/NAD(P)-binding domain"/>
    <property type="match status" value="2"/>
</dbReference>
<evidence type="ECO:0000259" key="3">
    <source>
        <dbReference type="Pfam" id="PF21706"/>
    </source>
</evidence>
<dbReference type="RefSeq" id="WP_078922242.1">
    <property type="nucleotide sequence ID" value="NZ_FUYB01000006.1"/>
</dbReference>
<dbReference type="AlphaFoldDB" id="A0A1T4WJC2"/>
<keyword evidence="5" id="KW-1185">Reference proteome</keyword>
<dbReference type="InterPro" id="IPR006311">
    <property type="entry name" value="TAT_signal"/>
</dbReference>
<reference evidence="5" key="1">
    <citation type="submission" date="2017-02" db="EMBL/GenBank/DDBJ databases">
        <authorList>
            <person name="Varghese N."/>
            <person name="Submissions S."/>
        </authorList>
    </citation>
    <scope>NUCLEOTIDE SEQUENCE [LARGE SCALE GENOMIC DNA]</scope>
    <source>
        <strain evidence="5">ATCC 49788</strain>
    </source>
</reference>